<dbReference type="PANTHER" id="PTHR33204">
    <property type="entry name" value="TRANSCRIPTIONAL REGULATOR, MARR FAMILY"/>
    <property type="match status" value="1"/>
</dbReference>
<dbReference type="GO" id="GO:0003677">
    <property type="term" value="F:DNA binding"/>
    <property type="evidence" value="ECO:0007669"/>
    <property type="project" value="UniProtKB-KW"/>
</dbReference>
<keyword evidence="6" id="KW-1185">Reference proteome</keyword>
<dbReference type="Proteomes" id="UP000646579">
    <property type="component" value="Unassembled WGS sequence"/>
</dbReference>
<keyword evidence="1" id="KW-0805">Transcription regulation</keyword>
<gene>
    <name evidence="5" type="ORF">GCM10007989_15040</name>
</gene>
<comment type="caution">
    <text evidence="5">The sequence shown here is derived from an EMBL/GenBank/DDBJ whole genome shotgun (WGS) entry which is preliminary data.</text>
</comment>
<proteinExistence type="predicted"/>
<sequence length="126" mass="14104">MSEPDTPSSLAGETLLAVKPSKWTLVIVTSLRENTLRFNELRRGIGGISQKILASTLRELERDGFVRRTVFATIPPRVEYQLTALGRDLLRIAEACEQFVREHRADVEAAREQFDAQASSAPHSQI</sequence>
<evidence type="ECO:0000313" key="5">
    <source>
        <dbReference type="EMBL" id="GHA20880.1"/>
    </source>
</evidence>
<dbReference type="EMBL" id="BMZE01000002">
    <property type="protein sequence ID" value="GHA20880.1"/>
    <property type="molecule type" value="Genomic_DNA"/>
</dbReference>
<accession>A0A918S519</accession>
<dbReference type="PANTHER" id="PTHR33204:SF39">
    <property type="entry name" value="TRANSCRIPTIONAL REGULATORY PROTEIN"/>
    <property type="match status" value="1"/>
</dbReference>
<evidence type="ECO:0000259" key="4">
    <source>
        <dbReference type="PROSITE" id="PS51118"/>
    </source>
</evidence>
<evidence type="ECO:0000256" key="3">
    <source>
        <dbReference type="ARBA" id="ARBA00023163"/>
    </source>
</evidence>
<feature type="domain" description="HTH hxlR-type" evidence="4">
    <location>
        <begin position="6"/>
        <end position="108"/>
    </location>
</feature>
<dbReference type="Pfam" id="PF01638">
    <property type="entry name" value="HxlR"/>
    <property type="match status" value="1"/>
</dbReference>
<organism evidence="5 6">
    <name type="scientific">Devosia pacifica</name>
    <dbReference type="NCBI Taxonomy" id="1335967"/>
    <lineage>
        <taxon>Bacteria</taxon>
        <taxon>Pseudomonadati</taxon>
        <taxon>Pseudomonadota</taxon>
        <taxon>Alphaproteobacteria</taxon>
        <taxon>Hyphomicrobiales</taxon>
        <taxon>Devosiaceae</taxon>
        <taxon>Devosia</taxon>
    </lineage>
</organism>
<evidence type="ECO:0000313" key="6">
    <source>
        <dbReference type="Proteomes" id="UP000646579"/>
    </source>
</evidence>
<dbReference type="Gene3D" id="1.10.10.10">
    <property type="entry name" value="Winged helix-like DNA-binding domain superfamily/Winged helix DNA-binding domain"/>
    <property type="match status" value="1"/>
</dbReference>
<dbReference type="SUPFAM" id="SSF46785">
    <property type="entry name" value="Winged helix' DNA-binding domain"/>
    <property type="match status" value="1"/>
</dbReference>
<name>A0A918S519_9HYPH</name>
<dbReference type="InterPro" id="IPR002577">
    <property type="entry name" value="HTH_HxlR"/>
</dbReference>
<reference evidence="5" key="1">
    <citation type="journal article" date="2014" name="Int. J. Syst. Evol. Microbiol.">
        <title>Complete genome sequence of Corynebacterium casei LMG S-19264T (=DSM 44701T), isolated from a smear-ripened cheese.</title>
        <authorList>
            <consortium name="US DOE Joint Genome Institute (JGI-PGF)"/>
            <person name="Walter F."/>
            <person name="Albersmeier A."/>
            <person name="Kalinowski J."/>
            <person name="Ruckert C."/>
        </authorList>
    </citation>
    <scope>NUCLEOTIDE SEQUENCE</scope>
    <source>
        <strain evidence="5">KCTC 32437</strain>
    </source>
</reference>
<dbReference type="AlphaFoldDB" id="A0A918S519"/>
<dbReference type="InterPro" id="IPR036388">
    <property type="entry name" value="WH-like_DNA-bd_sf"/>
</dbReference>
<reference evidence="5" key="2">
    <citation type="submission" date="2020-09" db="EMBL/GenBank/DDBJ databases">
        <authorList>
            <person name="Sun Q."/>
            <person name="Kim S."/>
        </authorList>
    </citation>
    <scope>NUCLEOTIDE SEQUENCE</scope>
    <source>
        <strain evidence="5">KCTC 32437</strain>
    </source>
</reference>
<dbReference type="RefSeq" id="WP_189424906.1">
    <property type="nucleotide sequence ID" value="NZ_BMZE01000002.1"/>
</dbReference>
<dbReference type="InterPro" id="IPR036390">
    <property type="entry name" value="WH_DNA-bd_sf"/>
</dbReference>
<protein>
    <recommendedName>
        <fullName evidence="4">HTH hxlR-type domain-containing protein</fullName>
    </recommendedName>
</protein>
<keyword evidence="2" id="KW-0238">DNA-binding</keyword>
<dbReference type="PROSITE" id="PS51118">
    <property type="entry name" value="HTH_HXLR"/>
    <property type="match status" value="1"/>
</dbReference>
<evidence type="ECO:0000256" key="2">
    <source>
        <dbReference type="ARBA" id="ARBA00023125"/>
    </source>
</evidence>
<evidence type="ECO:0000256" key="1">
    <source>
        <dbReference type="ARBA" id="ARBA00023015"/>
    </source>
</evidence>
<keyword evidence="3" id="KW-0804">Transcription</keyword>